<organism evidence="2 3">
    <name type="scientific">Rhizobium alvei</name>
    <dbReference type="NCBI Taxonomy" id="1132659"/>
    <lineage>
        <taxon>Bacteria</taxon>
        <taxon>Pseudomonadati</taxon>
        <taxon>Pseudomonadota</taxon>
        <taxon>Alphaproteobacteria</taxon>
        <taxon>Hyphomicrobiales</taxon>
        <taxon>Rhizobiaceae</taxon>
        <taxon>Rhizobium/Agrobacterium group</taxon>
        <taxon>Rhizobium</taxon>
    </lineage>
</organism>
<dbReference type="Proteomes" id="UP001174932">
    <property type="component" value="Unassembled WGS sequence"/>
</dbReference>
<reference evidence="2" key="2">
    <citation type="submission" date="2023-07" db="EMBL/GenBank/DDBJ databases">
        <authorList>
            <person name="Shen H."/>
        </authorList>
    </citation>
    <scope>NUCLEOTIDE SEQUENCE</scope>
    <source>
        <strain evidence="2">TNR-22</strain>
    </source>
</reference>
<keyword evidence="3" id="KW-1185">Reference proteome</keyword>
<dbReference type="EMBL" id="JAUOZU010000006">
    <property type="protein sequence ID" value="MDO6963693.1"/>
    <property type="molecule type" value="Genomic_DNA"/>
</dbReference>
<evidence type="ECO:0000313" key="3">
    <source>
        <dbReference type="Proteomes" id="UP001174932"/>
    </source>
</evidence>
<comment type="caution">
    <text evidence="2">The sequence shown here is derived from an EMBL/GenBank/DDBJ whole genome shotgun (WGS) entry which is preliminary data.</text>
</comment>
<dbReference type="RefSeq" id="WP_304375607.1">
    <property type="nucleotide sequence ID" value="NZ_JAUOZU010000006.1"/>
</dbReference>
<name>A0ABT8YJ68_9HYPH</name>
<feature type="transmembrane region" description="Helical" evidence="1">
    <location>
        <begin position="12"/>
        <end position="31"/>
    </location>
</feature>
<keyword evidence="1" id="KW-0472">Membrane</keyword>
<reference evidence="2" key="1">
    <citation type="journal article" date="2015" name="Int. J. Syst. Evol. Microbiol.">
        <title>Rhizobium alvei sp. nov., isolated from a freshwater river.</title>
        <authorList>
            <person name="Sheu S.Y."/>
            <person name="Huang H.W."/>
            <person name="Young C.C."/>
            <person name="Chen W.M."/>
        </authorList>
    </citation>
    <scope>NUCLEOTIDE SEQUENCE</scope>
    <source>
        <strain evidence="2">TNR-22</strain>
    </source>
</reference>
<evidence type="ECO:0000313" key="2">
    <source>
        <dbReference type="EMBL" id="MDO6963693.1"/>
    </source>
</evidence>
<accession>A0ABT8YJ68</accession>
<evidence type="ECO:0000256" key="1">
    <source>
        <dbReference type="SAM" id="Phobius"/>
    </source>
</evidence>
<keyword evidence="1" id="KW-0812">Transmembrane</keyword>
<keyword evidence="1" id="KW-1133">Transmembrane helix</keyword>
<sequence length="105" mass="11227">MSQSDENKPDFRLVLFGFCFCLMAMFAVIAYPRGEFLLVMANPESDPATLVAIIGDAGGTLVSSTRFEWLAVAHSNENNFASRLIEAGAVLVLDHALAAGCTEGN</sequence>
<proteinExistence type="predicted"/>
<protein>
    <submittedName>
        <fullName evidence="2">Uncharacterized protein</fullName>
    </submittedName>
</protein>
<gene>
    <name evidence="2" type="ORF">Q4481_06970</name>
</gene>